<sequence>MTLEDRIATIALTTFSSLPAKCKPRPQEWIPMTAIILQTSDEILHLASLATGSKCIPSTTLPKATGLVLHDCHSEILALRGLNHFLLQDAQQILTDPDYQSPYLIYNNHNNCNNNKKYDDNNNLNNDPDTPPFTLHPSISIHLFSTEPPCGDASMEFIISAQQDPTPWSLPTTTTTITNNNKENTPLPSNPLPGRSYFSTLSIVRRKPSRPDAPPTLSKSCTDKLTLKQFTSVLSSLSSILILPTKAAYIKTFTVPFDKFNQEGYTRAFTPSPPNGRLSTCMHLIDDTGIKDYSFHPLSPTPLSQSFPFTSYPYSKPPPQDTTTKASNISTLYINHPRTKPITEVLISGVKQGIAQLSTVRGDKKGSVVCRKRMWLFLRQIVDLLPSNQYLDTKTKIESSRTYFELKEINIHSTQSRIRMKHIVTGALNGWERNIGDDDWGL</sequence>
<protein>
    <recommendedName>
        <fullName evidence="1">A to I editase domain-containing protein</fullName>
    </recommendedName>
</protein>
<reference evidence="2 3" key="1">
    <citation type="submission" date="2019-06" db="EMBL/GenBank/DDBJ databases">
        <authorList>
            <person name="Palmer J.M."/>
        </authorList>
    </citation>
    <scope>NUCLEOTIDE SEQUENCE [LARGE SCALE GENOMIC DNA]</scope>
    <source>
        <strain evidence="2 3">TWF102</strain>
    </source>
</reference>
<dbReference type="PANTHER" id="PTHR47803:SF1">
    <property type="entry name" value="TRNA-SPECIFIC ADENOSINE DEAMINASE 1"/>
    <property type="match status" value="1"/>
</dbReference>
<dbReference type="AlphaFoldDB" id="A0A7C8J9I5"/>
<name>A0A7C8J9I5_ORBOL</name>
<dbReference type="EMBL" id="WIQW01000040">
    <property type="protein sequence ID" value="KAF3095485.1"/>
    <property type="molecule type" value="Genomic_DNA"/>
</dbReference>
<comment type="caution">
    <text evidence="2">The sequence shown here is derived from an EMBL/GenBank/DDBJ whole genome shotgun (WGS) entry which is preliminary data.</text>
</comment>
<dbReference type="SMART" id="SM00552">
    <property type="entry name" value="ADEAMc"/>
    <property type="match status" value="1"/>
</dbReference>
<proteinExistence type="predicted"/>
<dbReference type="GO" id="GO:0043829">
    <property type="term" value="F:tRNA-specific adenosine-37 deaminase activity"/>
    <property type="evidence" value="ECO:0007669"/>
    <property type="project" value="TreeGrafter"/>
</dbReference>
<dbReference type="InterPro" id="IPR042935">
    <property type="entry name" value="Tad1"/>
</dbReference>
<gene>
    <name evidence="2" type="ORF">TWF102_007203</name>
</gene>
<dbReference type="GO" id="GO:0002100">
    <property type="term" value="P:tRNA wobble adenosine to inosine editing"/>
    <property type="evidence" value="ECO:0007669"/>
    <property type="project" value="InterPro"/>
</dbReference>
<organism evidence="2 3">
    <name type="scientific">Orbilia oligospora</name>
    <name type="common">Nematode-trapping fungus</name>
    <name type="synonym">Arthrobotrys oligospora</name>
    <dbReference type="NCBI Taxonomy" id="2813651"/>
    <lineage>
        <taxon>Eukaryota</taxon>
        <taxon>Fungi</taxon>
        <taxon>Dikarya</taxon>
        <taxon>Ascomycota</taxon>
        <taxon>Pezizomycotina</taxon>
        <taxon>Orbiliomycetes</taxon>
        <taxon>Orbiliales</taxon>
        <taxon>Orbiliaceae</taxon>
        <taxon>Orbilia</taxon>
    </lineage>
</organism>
<evidence type="ECO:0000313" key="2">
    <source>
        <dbReference type="EMBL" id="KAF3095485.1"/>
    </source>
</evidence>
<evidence type="ECO:0000259" key="1">
    <source>
        <dbReference type="PROSITE" id="PS50141"/>
    </source>
</evidence>
<accession>A0A7C8J9I5</accession>
<dbReference type="Pfam" id="PF02137">
    <property type="entry name" value="A_deamin"/>
    <property type="match status" value="1"/>
</dbReference>
<evidence type="ECO:0000313" key="3">
    <source>
        <dbReference type="Proteomes" id="UP000475325"/>
    </source>
</evidence>
<dbReference type="InterPro" id="IPR002466">
    <property type="entry name" value="A_deamin"/>
</dbReference>
<dbReference type="GO" id="GO:0003723">
    <property type="term" value="F:RNA binding"/>
    <property type="evidence" value="ECO:0007669"/>
    <property type="project" value="InterPro"/>
</dbReference>
<feature type="domain" description="A to I editase" evidence="1">
    <location>
        <begin position="48"/>
        <end position="407"/>
    </location>
</feature>
<dbReference type="PROSITE" id="PS50141">
    <property type="entry name" value="A_DEAMIN_EDITASE"/>
    <property type="match status" value="1"/>
</dbReference>
<dbReference type="Proteomes" id="UP000475325">
    <property type="component" value="Unassembled WGS sequence"/>
</dbReference>
<dbReference type="PANTHER" id="PTHR47803">
    <property type="entry name" value="TRNA-SPECIFIC ADENOSINE DEAMINASE 1"/>
    <property type="match status" value="1"/>
</dbReference>